<organism evidence="1">
    <name type="scientific">Arundo donax</name>
    <name type="common">Giant reed</name>
    <name type="synonym">Donax arundinaceus</name>
    <dbReference type="NCBI Taxonomy" id="35708"/>
    <lineage>
        <taxon>Eukaryota</taxon>
        <taxon>Viridiplantae</taxon>
        <taxon>Streptophyta</taxon>
        <taxon>Embryophyta</taxon>
        <taxon>Tracheophyta</taxon>
        <taxon>Spermatophyta</taxon>
        <taxon>Magnoliopsida</taxon>
        <taxon>Liliopsida</taxon>
        <taxon>Poales</taxon>
        <taxon>Poaceae</taxon>
        <taxon>PACMAD clade</taxon>
        <taxon>Arundinoideae</taxon>
        <taxon>Arundineae</taxon>
        <taxon>Arundo</taxon>
    </lineage>
</organism>
<name>A0A0A9E267_ARUDO</name>
<evidence type="ECO:0000313" key="1">
    <source>
        <dbReference type="EMBL" id="JAD94909.1"/>
    </source>
</evidence>
<protein>
    <submittedName>
        <fullName evidence="1">Uncharacterized protein</fullName>
    </submittedName>
</protein>
<dbReference type="EMBL" id="GBRH01202986">
    <property type="protein sequence ID" value="JAD94909.1"/>
    <property type="molecule type" value="Transcribed_RNA"/>
</dbReference>
<proteinExistence type="predicted"/>
<reference evidence="1" key="2">
    <citation type="journal article" date="2015" name="Data Brief">
        <title>Shoot transcriptome of the giant reed, Arundo donax.</title>
        <authorList>
            <person name="Barrero R.A."/>
            <person name="Guerrero F.D."/>
            <person name="Moolhuijzen P."/>
            <person name="Goolsby J.A."/>
            <person name="Tidwell J."/>
            <person name="Bellgard S.E."/>
            <person name="Bellgard M.I."/>
        </authorList>
    </citation>
    <scope>NUCLEOTIDE SEQUENCE</scope>
    <source>
        <tissue evidence="1">Shoot tissue taken approximately 20 cm above the soil surface</tissue>
    </source>
</reference>
<reference evidence="1" key="1">
    <citation type="submission" date="2014-09" db="EMBL/GenBank/DDBJ databases">
        <authorList>
            <person name="Magalhaes I.L.F."/>
            <person name="Oliveira U."/>
            <person name="Santos F.R."/>
            <person name="Vidigal T.H.D.A."/>
            <person name="Brescovit A.D."/>
            <person name="Santos A.J."/>
        </authorList>
    </citation>
    <scope>NUCLEOTIDE SEQUENCE</scope>
    <source>
        <tissue evidence="1">Shoot tissue taken approximately 20 cm above the soil surface</tissue>
    </source>
</reference>
<dbReference type="AlphaFoldDB" id="A0A0A9E267"/>
<sequence>MIWLSNHAHLGCSLFEILSFYELFFFYID</sequence>
<accession>A0A0A9E267</accession>